<accession>A0A3G3BVK9</accession>
<reference evidence="1 2" key="1">
    <citation type="submission" date="2018-09" db="EMBL/GenBank/DDBJ databases">
        <title>Comparative Genomic Analysis of Eight Novel Haloalkaliphilic Bacteriophages from Lake Elmenteita, Kenya.</title>
        <authorList>
            <person name="Akhwale J.K."/>
        </authorList>
    </citation>
    <scope>NUCLEOTIDE SEQUENCE [LARGE SCALE GENOMIC DNA]</scope>
</reference>
<evidence type="ECO:0000313" key="1">
    <source>
        <dbReference type="EMBL" id="AYP68299.1"/>
    </source>
</evidence>
<gene>
    <name evidence="1" type="ORF">vBBcoS136_00185</name>
</gene>
<proteinExistence type="predicted"/>
<evidence type="ECO:0000313" key="2">
    <source>
        <dbReference type="Proteomes" id="UP000274199"/>
    </source>
</evidence>
<dbReference type="EMBL" id="MH884508">
    <property type="protein sequence ID" value="AYP68299.1"/>
    <property type="molecule type" value="Genomic_DNA"/>
</dbReference>
<keyword evidence="2" id="KW-1185">Reference proteome</keyword>
<organism evidence="1 2">
    <name type="scientific">Bacillus phage vB_BcoS-136</name>
    <dbReference type="NCBI Taxonomy" id="2419619"/>
    <lineage>
        <taxon>Viruses</taxon>
        <taxon>Duplodnaviria</taxon>
        <taxon>Heunggongvirae</taxon>
        <taxon>Uroviricota</taxon>
        <taxon>Caudoviricetes</taxon>
        <taxon>Heleneionescovirinae</taxon>
        <taxon>Kenyattavirus</taxon>
        <taxon>Kenyattavirus kv136</taxon>
    </lineage>
</organism>
<name>A0A3G3BVK9_9CAUD</name>
<sequence>MRYMKYYTSFWYKFKTPFIRLWFKYKLNKEELIKVDDRTRGIGKTTMMIELAKKKDYGVVVGNQQIITVINNYDKDKNIRIYRLGKNFTIDIKGKSDNVLIDESVEPEMIDFLKREYPRIKIRGGFLQNYGE</sequence>
<dbReference type="Proteomes" id="UP000274199">
    <property type="component" value="Segment"/>
</dbReference>
<protein>
    <submittedName>
        <fullName evidence="1">Uncharacterized protein</fullName>
    </submittedName>
</protein>